<dbReference type="EC" id="3.1.1.85" evidence="5"/>
<dbReference type="PRINTS" id="PR00111">
    <property type="entry name" value="ABHYDROLASE"/>
</dbReference>
<dbReference type="RefSeq" id="WP_136862968.1">
    <property type="nucleotide sequence ID" value="NZ_SWCJ01000004.1"/>
</dbReference>
<dbReference type="GO" id="GO:0016020">
    <property type="term" value="C:membrane"/>
    <property type="evidence" value="ECO:0007669"/>
    <property type="project" value="TreeGrafter"/>
</dbReference>
<evidence type="ECO:0000256" key="1">
    <source>
        <dbReference type="ARBA" id="ARBA00022487"/>
    </source>
</evidence>
<evidence type="ECO:0000313" key="8">
    <source>
        <dbReference type="Proteomes" id="UP000305675"/>
    </source>
</evidence>
<gene>
    <name evidence="5 7" type="primary">bioH</name>
    <name evidence="7" type="ORF">FCL42_08475</name>
</gene>
<name>A0A4U1BS13_9GAMM</name>
<dbReference type="HAMAP" id="MF_01260">
    <property type="entry name" value="Carboxylester"/>
    <property type="match status" value="1"/>
</dbReference>
<dbReference type="Proteomes" id="UP000305675">
    <property type="component" value="Unassembled WGS sequence"/>
</dbReference>
<dbReference type="NCBIfam" id="TIGR01738">
    <property type="entry name" value="bioH"/>
    <property type="match status" value="1"/>
</dbReference>
<evidence type="ECO:0000256" key="4">
    <source>
        <dbReference type="ARBA" id="ARBA00022801"/>
    </source>
</evidence>
<dbReference type="InterPro" id="IPR010076">
    <property type="entry name" value="BioH"/>
</dbReference>
<evidence type="ECO:0000259" key="6">
    <source>
        <dbReference type="Pfam" id="PF00561"/>
    </source>
</evidence>
<keyword evidence="2 5" id="KW-0963">Cytoplasm</keyword>
<dbReference type="PANTHER" id="PTHR43798">
    <property type="entry name" value="MONOACYLGLYCEROL LIPASE"/>
    <property type="match status" value="1"/>
</dbReference>
<dbReference type="Gene3D" id="3.40.50.1820">
    <property type="entry name" value="alpha/beta hydrolase"/>
    <property type="match status" value="1"/>
</dbReference>
<dbReference type="UniPathway" id="UPA00078"/>
<evidence type="ECO:0000256" key="3">
    <source>
        <dbReference type="ARBA" id="ARBA00022756"/>
    </source>
</evidence>
<evidence type="ECO:0000313" key="7">
    <source>
        <dbReference type="EMBL" id="TKB56239.1"/>
    </source>
</evidence>
<dbReference type="GO" id="GO:0090499">
    <property type="term" value="F:pimelyl-[acyl-carrier protein] methyl ester esterase activity"/>
    <property type="evidence" value="ECO:0007669"/>
    <property type="project" value="UniProtKB-EC"/>
</dbReference>
<sequence>MTVSLAPMQLTWRGQKGIPLLLIHGWGMNGEVFNDFANKLETQGYRVGVVDLPGFGHSPAWPELTLEAMVDELAKQLEGTPDVVVLGWSLGGLVATKLAIEHPQLVSQLITVASTPKFVADEDWPGIKPKVLSGFAQALSDDINATLDRFIALQAMGSDTARQDIKALRLRLADSPDPHPKALVDGLLLLQQVDLRSQLTEIKAPWLQIEGRLDALVPARGQGQRQHVAPSAERVVLEKASHAPFISHPQQVIESISAFIRR</sequence>
<comment type="subcellular location">
    <subcellularLocation>
        <location evidence="5">Cytoplasm</location>
    </subcellularLocation>
</comment>
<dbReference type="InterPro" id="IPR029058">
    <property type="entry name" value="AB_hydrolase_fold"/>
</dbReference>
<dbReference type="SUPFAM" id="SSF53474">
    <property type="entry name" value="alpha/beta-Hydrolases"/>
    <property type="match status" value="1"/>
</dbReference>
<comment type="pathway">
    <text evidence="5">Cofactor biosynthesis; biotin biosynthesis.</text>
</comment>
<keyword evidence="4 5" id="KW-0378">Hydrolase</keyword>
<dbReference type="PANTHER" id="PTHR43798:SF31">
    <property type="entry name" value="AB HYDROLASE SUPERFAMILY PROTEIN YCLE"/>
    <property type="match status" value="1"/>
</dbReference>
<dbReference type="GO" id="GO:0009102">
    <property type="term" value="P:biotin biosynthetic process"/>
    <property type="evidence" value="ECO:0007669"/>
    <property type="project" value="UniProtKB-UniRule"/>
</dbReference>
<feature type="active site" description="Nucleophile" evidence="5">
    <location>
        <position position="89"/>
    </location>
</feature>
<feature type="binding site" evidence="5">
    <location>
        <begin position="89"/>
        <end position="90"/>
    </location>
    <ligand>
        <name>substrate</name>
    </ligand>
</feature>
<organism evidence="7 8">
    <name type="scientific">Ferrimonas aestuarii</name>
    <dbReference type="NCBI Taxonomy" id="2569539"/>
    <lineage>
        <taxon>Bacteria</taxon>
        <taxon>Pseudomonadati</taxon>
        <taxon>Pseudomonadota</taxon>
        <taxon>Gammaproteobacteria</taxon>
        <taxon>Alteromonadales</taxon>
        <taxon>Ferrimonadaceae</taxon>
        <taxon>Ferrimonas</taxon>
    </lineage>
</organism>
<feature type="active site" evidence="5">
    <location>
        <position position="214"/>
    </location>
</feature>
<comment type="caution">
    <text evidence="7">The sequence shown here is derived from an EMBL/GenBank/DDBJ whole genome shotgun (WGS) entry which is preliminary data.</text>
</comment>
<keyword evidence="3 5" id="KW-0093">Biotin biosynthesis</keyword>
<dbReference type="Pfam" id="PF00561">
    <property type="entry name" value="Abhydrolase_1"/>
    <property type="match status" value="1"/>
</dbReference>
<comment type="similarity">
    <text evidence="5">Belongs to the AB hydrolase superfamily. Carboxylesterase BioH family.</text>
</comment>
<dbReference type="InterPro" id="IPR000073">
    <property type="entry name" value="AB_hydrolase_1"/>
</dbReference>
<feature type="binding site" evidence="5">
    <location>
        <position position="26"/>
    </location>
    <ligand>
        <name>substrate</name>
    </ligand>
</feature>
<comment type="catalytic activity">
    <reaction evidence="5">
        <text>6-carboxyhexanoyl-[ACP] methyl ester + H2O = 6-carboxyhexanoyl-[ACP] + methanol + H(+)</text>
        <dbReference type="Rhea" id="RHEA:42700"/>
        <dbReference type="Rhea" id="RHEA-COMP:9955"/>
        <dbReference type="Rhea" id="RHEA-COMP:10186"/>
        <dbReference type="ChEBI" id="CHEBI:15377"/>
        <dbReference type="ChEBI" id="CHEBI:15378"/>
        <dbReference type="ChEBI" id="CHEBI:17790"/>
        <dbReference type="ChEBI" id="CHEBI:78846"/>
        <dbReference type="ChEBI" id="CHEBI:82735"/>
        <dbReference type="EC" id="3.1.1.85"/>
    </reaction>
</comment>
<proteinExistence type="inferred from homology"/>
<feature type="domain" description="AB hydrolase-1" evidence="6">
    <location>
        <begin position="19"/>
        <end position="249"/>
    </location>
</feature>
<comment type="function">
    <text evidence="5">The physiological role of BioH is to remove the methyl group introduced by BioC when the pimeloyl moiety is complete. It allows to synthesize pimeloyl-ACP via the fatty acid synthetic pathway through the hydrolysis of the ester bonds of pimeloyl-ACP esters.</text>
</comment>
<accession>A0A4U1BS13</accession>
<comment type="subunit">
    <text evidence="5">Monomer.</text>
</comment>
<feature type="binding site" evidence="5">
    <location>
        <position position="242"/>
    </location>
    <ligand>
        <name>substrate</name>
    </ligand>
</feature>
<keyword evidence="8" id="KW-1185">Reference proteome</keyword>
<evidence type="ECO:0000256" key="2">
    <source>
        <dbReference type="ARBA" id="ARBA00022490"/>
    </source>
</evidence>
<dbReference type="EMBL" id="SWCJ01000004">
    <property type="protein sequence ID" value="TKB56239.1"/>
    <property type="molecule type" value="Genomic_DNA"/>
</dbReference>
<protein>
    <recommendedName>
        <fullName evidence="5">Pimeloyl-[acyl-carrier protein] methyl ester esterase</fullName>
        <ecNumber evidence="5">3.1.1.85</ecNumber>
    </recommendedName>
    <alternativeName>
        <fullName evidence="5">Biotin synthesis protein BioH</fullName>
    </alternativeName>
    <alternativeName>
        <fullName evidence="5">Carboxylesterase BioH</fullName>
    </alternativeName>
</protein>
<dbReference type="InterPro" id="IPR050266">
    <property type="entry name" value="AB_hydrolase_sf"/>
</dbReference>
<feature type="active site" evidence="5">
    <location>
        <position position="242"/>
    </location>
</feature>
<keyword evidence="1 5" id="KW-0719">Serine esterase</keyword>
<dbReference type="OrthoDB" id="9780744at2"/>
<evidence type="ECO:0000256" key="5">
    <source>
        <dbReference type="HAMAP-Rule" id="MF_01260"/>
    </source>
</evidence>
<reference evidence="7 8" key="1">
    <citation type="submission" date="2019-04" db="EMBL/GenBank/DDBJ databases">
        <authorList>
            <person name="Hwang J.C."/>
        </authorList>
    </citation>
    <scope>NUCLEOTIDE SEQUENCE [LARGE SCALE GENOMIC DNA]</scope>
    <source>
        <strain evidence="7 8">IMCC35002</strain>
    </source>
</reference>
<dbReference type="AlphaFoldDB" id="A0A4U1BS13"/>
<feature type="binding site" evidence="5">
    <location>
        <begin position="150"/>
        <end position="154"/>
    </location>
    <ligand>
        <name>substrate</name>
    </ligand>
</feature>
<dbReference type="GO" id="GO:0005737">
    <property type="term" value="C:cytoplasm"/>
    <property type="evidence" value="ECO:0007669"/>
    <property type="project" value="UniProtKB-SubCell"/>
</dbReference>